<organism evidence="3">
    <name type="scientific">Solibacter usitatus (strain Ellin6076)</name>
    <dbReference type="NCBI Taxonomy" id="234267"/>
    <lineage>
        <taxon>Bacteria</taxon>
        <taxon>Pseudomonadati</taxon>
        <taxon>Acidobacteriota</taxon>
        <taxon>Terriglobia</taxon>
        <taxon>Bryobacterales</taxon>
        <taxon>Solibacteraceae</taxon>
        <taxon>Candidatus Solibacter</taxon>
    </lineage>
</organism>
<sequence>MPNADSHDFQAEPALHRAQAEAQLEAHRLVAAEAVQQLTSAPAAPGPGGELDASGTRVTEWERRETRLVERIAAKTIEHQALSARGELERYRQKLQITELEQLLALRDAEMRRLKSVLEALMSEHAECSRNRHLAAAAPELAAELQQLKSQLDSSKVECAQLRREIESSLALKFARSVPWLLSPLRALIGKRAPAPEGKS</sequence>
<evidence type="ECO:0000313" key="3">
    <source>
        <dbReference type="EMBL" id="ABJ81625.1"/>
    </source>
</evidence>
<gene>
    <name evidence="3" type="ordered locus">Acid_0620</name>
</gene>
<protein>
    <submittedName>
        <fullName evidence="3">Uncharacterized protein</fullName>
    </submittedName>
</protein>
<dbReference type="InParanoid" id="Q02BE1"/>
<dbReference type="AlphaFoldDB" id="Q02BE1"/>
<feature type="region of interest" description="Disordered" evidence="2">
    <location>
        <begin position="39"/>
        <end position="58"/>
    </location>
</feature>
<keyword evidence="1" id="KW-0175">Coiled coil</keyword>
<dbReference type="HOGENOM" id="CLU_1365440_0_0_0"/>
<evidence type="ECO:0000256" key="1">
    <source>
        <dbReference type="SAM" id="Coils"/>
    </source>
</evidence>
<feature type="coiled-coil region" evidence="1">
    <location>
        <begin position="74"/>
        <end position="165"/>
    </location>
</feature>
<dbReference type="EMBL" id="CP000473">
    <property type="protein sequence ID" value="ABJ81625.1"/>
    <property type="molecule type" value="Genomic_DNA"/>
</dbReference>
<proteinExistence type="predicted"/>
<dbReference type="KEGG" id="sus:Acid_0620"/>
<accession>Q02BE1</accession>
<name>Q02BE1_SOLUE</name>
<feature type="region of interest" description="Disordered" evidence="2">
    <location>
        <begin position="1"/>
        <end position="21"/>
    </location>
</feature>
<dbReference type="STRING" id="234267.Acid_0620"/>
<reference evidence="3" key="1">
    <citation type="submission" date="2006-10" db="EMBL/GenBank/DDBJ databases">
        <title>Complete sequence of Solibacter usitatus Ellin6076.</title>
        <authorList>
            <consortium name="US DOE Joint Genome Institute"/>
            <person name="Copeland A."/>
            <person name="Lucas S."/>
            <person name="Lapidus A."/>
            <person name="Barry K."/>
            <person name="Detter J.C."/>
            <person name="Glavina del Rio T."/>
            <person name="Hammon N."/>
            <person name="Israni S."/>
            <person name="Dalin E."/>
            <person name="Tice H."/>
            <person name="Pitluck S."/>
            <person name="Thompson L.S."/>
            <person name="Brettin T."/>
            <person name="Bruce D."/>
            <person name="Han C."/>
            <person name="Tapia R."/>
            <person name="Gilna P."/>
            <person name="Schmutz J."/>
            <person name="Larimer F."/>
            <person name="Land M."/>
            <person name="Hauser L."/>
            <person name="Kyrpides N."/>
            <person name="Mikhailova N."/>
            <person name="Janssen P.H."/>
            <person name="Kuske C.R."/>
            <person name="Richardson P."/>
        </authorList>
    </citation>
    <scope>NUCLEOTIDE SEQUENCE</scope>
    <source>
        <strain evidence="3">Ellin6076</strain>
    </source>
</reference>
<evidence type="ECO:0000256" key="2">
    <source>
        <dbReference type="SAM" id="MobiDB-lite"/>
    </source>
</evidence>